<evidence type="ECO:0000256" key="4">
    <source>
        <dbReference type="ARBA" id="ARBA00022777"/>
    </source>
</evidence>
<dbReference type="Gene3D" id="1.10.510.10">
    <property type="entry name" value="Transferase(Phosphotransferase) domain 1"/>
    <property type="match status" value="1"/>
</dbReference>
<dbReference type="Pfam" id="PF12974">
    <property type="entry name" value="Phosphonate-bd"/>
    <property type="match status" value="1"/>
</dbReference>
<keyword evidence="3" id="KW-0547">Nucleotide-binding</keyword>
<reference evidence="7 8" key="1">
    <citation type="submission" date="2015-03" db="EMBL/GenBank/DDBJ databases">
        <title>Genome assembly of Sandaracinus amylolyticus DSM 53668.</title>
        <authorList>
            <person name="Sharma G."/>
            <person name="Subramanian S."/>
        </authorList>
    </citation>
    <scope>NUCLEOTIDE SEQUENCE [LARGE SCALE GENOMIC DNA]</scope>
    <source>
        <strain evidence="7 8">DSM 53668</strain>
    </source>
</reference>
<organism evidence="7 8">
    <name type="scientific">Sandaracinus amylolyticus</name>
    <dbReference type="NCBI Taxonomy" id="927083"/>
    <lineage>
        <taxon>Bacteria</taxon>
        <taxon>Pseudomonadati</taxon>
        <taxon>Myxococcota</taxon>
        <taxon>Polyangia</taxon>
        <taxon>Polyangiales</taxon>
        <taxon>Sandaracinaceae</taxon>
        <taxon>Sandaracinus</taxon>
    </lineage>
</organism>
<dbReference type="PANTHER" id="PTHR43671:SF13">
    <property type="entry name" value="SERINE_THREONINE-PROTEIN KINASE NEK2"/>
    <property type="match status" value="1"/>
</dbReference>
<dbReference type="GO" id="GO:0005524">
    <property type="term" value="F:ATP binding"/>
    <property type="evidence" value="ECO:0007669"/>
    <property type="project" value="UniProtKB-KW"/>
</dbReference>
<dbReference type="PROSITE" id="PS00108">
    <property type="entry name" value="PROTEIN_KINASE_ST"/>
    <property type="match status" value="1"/>
</dbReference>
<evidence type="ECO:0000256" key="3">
    <source>
        <dbReference type="ARBA" id="ARBA00022741"/>
    </source>
</evidence>
<keyword evidence="5" id="KW-0067">ATP-binding</keyword>
<accession>A0A0F6W1B8</accession>
<keyword evidence="7" id="KW-0723">Serine/threonine-protein kinase</keyword>
<dbReference type="STRING" id="927083.DB32_002041"/>
<dbReference type="InterPro" id="IPR011009">
    <property type="entry name" value="Kinase-like_dom_sf"/>
</dbReference>
<dbReference type="Gene3D" id="3.30.200.20">
    <property type="entry name" value="Phosphorylase Kinase, domain 1"/>
    <property type="match status" value="1"/>
</dbReference>
<proteinExistence type="predicted"/>
<dbReference type="PROSITE" id="PS50011">
    <property type="entry name" value="PROTEIN_KINASE_DOM"/>
    <property type="match status" value="1"/>
</dbReference>
<keyword evidence="8" id="KW-1185">Reference proteome</keyword>
<dbReference type="InterPro" id="IPR008271">
    <property type="entry name" value="Ser/Thr_kinase_AS"/>
</dbReference>
<evidence type="ECO:0000256" key="2">
    <source>
        <dbReference type="ARBA" id="ARBA00022679"/>
    </source>
</evidence>
<dbReference type="SUPFAM" id="SSF53850">
    <property type="entry name" value="Periplasmic binding protein-like II"/>
    <property type="match status" value="1"/>
</dbReference>
<protein>
    <recommendedName>
        <fullName evidence="1">non-specific serine/threonine protein kinase</fullName>
        <ecNumber evidence="1">2.7.11.1</ecNumber>
    </recommendedName>
</protein>
<gene>
    <name evidence="7" type="ORF">DB32_002041</name>
</gene>
<keyword evidence="4 7" id="KW-0418">Kinase</keyword>
<dbReference type="EMBL" id="CP011125">
    <property type="protein sequence ID" value="AKF04892.1"/>
    <property type="molecule type" value="Genomic_DNA"/>
</dbReference>
<dbReference type="EC" id="2.7.11.1" evidence="1"/>
<dbReference type="Proteomes" id="UP000034883">
    <property type="component" value="Chromosome"/>
</dbReference>
<evidence type="ECO:0000259" key="6">
    <source>
        <dbReference type="PROSITE" id="PS50011"/>
    </source>
</evidence>
<dbReference type="CDD" id="cd14014">
    <property type="entry name" value="STKc_PknB_like"/>
    <property type="match status" value="1"/>
</dbReference>
<dbReference type="Pfam" id="PF00069">
    <property type="entry name" value="Pkinase"/>
    <property type="match status" value="1"/>
</dbReference>
<name>A0A0F6W1B8_9BACT</name>
<dbReference type="Gene3D" id="3.40.190.10">
    <property type="entry name" value="Periplasmic binding protein-like II"/>
    <property type="match status" value="2"/>
</dbReference>
<dbReference type="SMART" id="SM00220">
    <property type="entry name" value="S_TKc"/>
    <property type="match status" value="1"/>
</dbReference>
<evidence type="ECO:0000256" key="5">
    <source>
        <dbReference type="ARBA" id="ARBA00022840"/>
    </source>
</evidence>
<dbReference type="InterPro" id="IPR050660">
    <property type="entry name" value="NEK_Ser/Thr_kinase"/>
</dbReference>
<dbReference type="GO" id="GO:0004674">
    <property type="term" value="F:protein serine/threonine kinase activity"/>
    <property type="evidence" value="ECO:0007669"/>
    <property type="project" value="UniProtKB-KW"/>
</dbReference>
<evidence type="ECO:0000313" key="7">
    <source>
        <dbReference type="EMBL" id="AKF04892.1"/>
    </source>
</evidence>
<dbReference type="AlphaFoldDB" id="A0A0F6W1B8"/>
<dbReference type="KEGG" id="samy:DB32_002041"/>
<evidence type="ECO:0000313" key="8">
    <source>
        <dbReference type="Proteomes" id="UP000034883"/>
    </source>
</evidence>
<feature type="domain" description="Protein kinase" evidence="6">
    <location>
        <begin position="1"/>
        <end position="253"/>
    </location>
</feature>
<dbReference type="SUPFAM" id="SSF56112">
    <property type="entry name" value="Protein kinase-like (PK-like)"/>
    <property type="match status" value="1"/>
</dbReference>
<evidence type="ECO:0000256" key="1">
    <source>
        <dbReference type="ARBA" id="ARBA00012513"/>
    </source>
</evidence>
<keyword evidence="2" id="KW-0808">Transferase</keyword>
<dbReference type="PANTHER" id="PTHR43671">
    <property type="entry name" value="SERINE/THREONINE-PROTEIN KINASE NEK"/>
    <property type="match status" value="1"/>
</dbReference>
<sequence length="569" mass="61322">MGVVHEAINTWTHRRVALKLMHPGLPRTVQRRLFEEARTASRLSHPNVVDVLDMGAAEDGSLFLVQELLEGEDLHERLDRVGRLAASEVLRVFLPVIDALASAHELGIVHRDVKPSNIVLARDPRGVLVPKLVDFGIAKRVDDHAYTRITLDGTLLGTPHYMAPEQILDDEVGPPADVWSIGVCLYEALTGRVPYESTQLHLLLREISGLDATSPRLLVGVHDAFASPIRAALSIEPALRPTMRELATMLASIGDADDVRTVPPPAGYHSLDELDDDDDSDPTVVELQRVSVPSVQRVTIDESGPMRAALRIGIVNDARDLDSVQLRDAFRSALDRACEITRFRSYAELVDSVGEGDVDLAWLPPVAYVRAARLGAVRMVVAVERDGRAQYASALLGRRGAVSSYADVAGRRAVWVDNWSAAGYLVPRALLCEHGIDPDLALRSQGFVGSYEAVLDALAAGTADVGAAFCTVGADGEIVRRPWSEAHGVSVIDVSAPIPGDTFCASALLPEDVAREVLASLCDEVATAPLVKLVGAARLAPGIPERYRGLERALLVGRSEPGVAAVEHE</sequence>
<dbReference type="InterPro" id="IPR000719">
    <property type="entry name" value="Prot_kinase_dom"/>
</dbReference>